<sequence>MVGKVILILGFLVGVSVGEECIGFSAELIRGCFGGYLKFYNQSLIEGGKLPPHKFITDTRLHFEYYNKKNSVKALCKNELELAICLASTVACITSEKIQKVFSTDADNAWLYFMDYHANSYQCSFALDYVTEHYDCIKSIPSTSEYKRCHSDFEENSKSLNECFSVKEFLACRTRVEINHCGELAGDLYCNMYEHAYNQKYSSCDTKMLICSQPNFREVGCESSSYDKVTKCYDQYLTNYYQSVETNATLPSYTKLVRAKGAFKKLHLTTAVDKMCKIHSNLISCLGDEVACITDSTIQSIFKVNENDSKNYVTLFVSEEFQCRTDPVFFKNNYLCLEKANNVLNLRSDKCVDTRRNDIIKVGLCKAHVNYIACVQDLNTDLCGADAGYFMCNMLKSIYTSIFSHCQDKFSICEKKSTKHFVGLEEEWI</sequence>
<organism evidence="1 2">
    <name type="scientific">Rhabditophanes sp. KR3021</name>
    <dbReference type="NCBI Taxonomy" id="114890"/>
    <lineage>
        <taxon>Eukaryota</taxon>
        <taxon>Metazoa</taxon>
        <taxon>Ecdysozoa</taxon>
        <taxon>Nematoda</taxon>
        <taxon>Chromadorea</taxon>
        <taxon>Rhabditida</taxon>
        <taxon>Tylenchina</taxon>
        <taxon>Panagrolaimomorpha</taxon>
        <taxon>Strongyloidoidea</taxon>
        <taxon>Alloionematidae</taxon>
        <taxon>Rhabditophanes</taxon>
    </lineage>
</organism>
<dbReference type="Proteomes" id="UP000095286">
    <property type="component" value="Unplaced"/>
</dbReference>
<evidence type="ECO:0000313" key="1">
    <source>
        <dbReference type="Proteomes" id="UP000095286"/>
    </source>
</evidence>
<name>A0AC35UFB2_9BILA</name>
<protein>
    <submittedName>
        <fullName evidence="2">DUF19 domain-containing protein</fullName>
    </submittedName>
</protein>
<reference evidence="2" key="1">
    <citation type="submission" date="2016-11" db="UniProtKB">
        <authorList>
            <consortium name="WormBaseParasite"/>
        </authorList>
    </citation>
    <scope>IDENTIFICATION</scope>
    <source>
        <strain evidence="2">KR3021</strain>
    </source>
</reference>
<proteinExistence type="predicted"/>
<evidence type="ECO:0000313" key="2">
    <source>
        <dbReference type="WBParaSite" id="RSKR_0001097700.1"/>
    </source>
</evidence>
<accession>A0AC35UFB2</accession>
<dbReference type="WBParaSite" id="RSKR_0001097700.1">
    <property type="protein sequence ID" value="RSKR_0001097700.1"/>
    <property type="gene ID" value="RSKR_0001097700"/>
</dbReference>